<feature type="domain" description="SF4 helicase" evidence="11">
    <location>
        <begin position="170"/>
        <end position="438"/>
    </location>
</feature>
<comment type="catalytic activity">
    <reaction evidence="10">
        <text>ATP + H2O = ADP + phosphate + H(+)</text>
        <dbReference type="Rhea" id="RHEA:13065"/>
        <dbReference type="ChEBI" id="CHEBI:15377"/>
        <dbReference type="ChEBI" id="CHEBI:15378"/>
        <dbReference type="ChEBI" id="CHEBI:30616"/>
        <dbReference type="ChEBI" id="CHEBI:43474"/>
        <dbReference type="ChEBI" id="CHEBI:456216"/>
        <dbReference type="EC" id="5.6.2.3"/>
    </reaction>
</comment>
<keyword evidence="5 12" id="KW-0347">Helicase</keyword>
<dbReference type="EC" id="5.6.2.3" evidence="9"/>
<dbReference type="PANTHER" id="PTHR30153">
    <property type="entry name" value="REPLICATIVE DNA HELICASE DNAB"/>
    <property type="match status" value="1"/>
</dbReference>
<dbReference type="GO" id="GO:0006260">
    <property type="term" value="P:DNA replication"/>
    <property type="evidence" value="ECO:0007669"/>
    <property type="project" value="UniProtKB-KW"/>
</dbReference>
<dbReference type="SUPFAM" id="SSF52540">
    <property type="entry name" value="P-loop containing nucleoside triphosphate hydrolases"/>
    <property type="match status" value="1"/>
</dbReference>
<dbReference type="InterPro" id="IPR027417">
    <property type="entry name" value="P-loop_NTPase"/>
</dbReference>
<keyword evidence="2" id="KW-0235">DNA replication</keyword>
<dbReference type="InterPro" id="IPR036185">
    <property type="entry name" value="DNA_heli_DnaB-like_N_sf"/>
</dbReference>
<reference evidence="12" key="1">
    <citation type="journal article" date="2021" name="Proc. Natl. Acad. Sci. U.S.A.">
        <title>A Catalog of Tens of Thousands of Viruses from Human Metagenomes Reveals Hidden Associations with Chronic Diseases.</title>
        <authorList>
            <person name="Tisza M.J."/>
            <person name="Buck C.B."/>
        </authorList>
    </citation>
    <scope>NUCLEOTIDE SEQUENCE</scope>
    <source>
        <strain evidence="12">CtZE52</strain>
    </source>
</reference>
<keyword evidence="8" id="KW-0413">Isomerase</keyword>
<dbReference type="GO" id="GO:0043139">
    <property type="term" value="F:5'-3' DNA helicase activity"/>
    <property type="evidence" value="ECO:0007669"/>
    <property type="project" value="UniProtKB-EC"/>
</dbReference>
<dbReference type="Gene3D" id="1.10.860.10">
    <property type="entry name" value="DNAb Helicase, Chain A"/>
    <property type="match status" value="1"/>
</dbReference>
<evidence type="ECO:0000256" key="3">
    <source>
        <dbReference type="ARBA" id="ARBA00022741"/>
    </source>
</evidence>
<dbReference type="Pfam" id="PF03796">
    <property type="entry name" value="DnaB_C"/>
    <property type="match status" value="1"/>
</dbReference>
<name>A0A8S5P3D0_9CAUD</name>
<accession>A0A8S5P3D0</accession>
<protein>
    <recommendedName>
        <fullName evidence="9">DNA 5'-3' helicase</fullName>
        <ecNumber evidence="9">5.6.2.3</ecNumber>
    </recommendedName>
</protein>
<sequence>MEINRVVPHDTEAEKVVLGTIMTERNALNEVRDILSPSCFYDPFHRAMFEAISNIDGRGDRPDMIAVANEMMKIDPSTDMLRLSQVSTCMTFDIYQHAALLHDKEKRRRFIDIGEELISRAYSESDDIVDTLSDTEDKLKGLFQTSKDSVFTLREAIKEVSRQMALNASDDKQLTGTPTGFHEIDKRSGGLQRSDLIIIAADTSSGKTSLAVALSLSAAKNGDGIAFYSMEMKKEQIAARMISMESGIPANEIMYSRLLPEQFNRIDMGIGKIYDKPVYFDDRSTSNIDTILSSIRTMKLKYGISGAVVDYLQILSVNMRGSNTEQQMGEAARRLKNLAKELDIWIIALSQLNRDQMNPAPSLARLRASGQIAEAADVVMLIYRPELYGKYYPEPFQNYPVGGTAMIDIAKGRNIGLAKFIVKFEAKTTHFMEYDDSGFTISQEVSQEEPF</sequence>
<dbReference type="InterPro" id="IPR007694">
    <property type="entry name" value="DNA_helicase_DnaB-like_C"/>
</dbReference>
<keyword evidence="3" id="KW-0547">Nucleotide-binding</keyword>
<dbReference type="EMBL" id="BK015320">
    <property type="protein sequence ID" value="DAE01136.1"/>
    <property type="molecule type" value="Genomic_DNA"/>
</dbReference>
<evidence type="ECO:0000256" key="6">
    <source>
        <dbReference type="ARBA" id="ARBA00022840"/>
    </source>
</evidence>
<dbReference type="Pfam" id="PF00772">
    <property type="entry name" value="DnaB"/>
    <property type="match status" value="1"/>
</dbReference>
<evidence type="ECO:0000256" key="7">
    <source>
        <dbReference type="ARBA" id="ARBA00023125"/>
    </source>
</evidence>
<evidence type="ECO:0000256" key="4">
    <source>
        <dbReference type="ARBA" id="ARBA00022801"/>
    </source>
</evidence>
<dbReference type="SUPFAM" id="SSF48024">
    <property type="entry name" value="N-terminal domain of DnaB helicase"/>
    <property type="match status" value="1"/>
</dbReference>
<evidence type="ECO:0000256" key="1">
    <source>
        <dbReference type="ARBA" id="ARBA00008428"/>
    </source>
</evidence>
<evidence type="ECO:0000256" key="5">
    <source>
        <dbReference type="ARBA" id="ARBA00022806"/>
    </source>
</evidence>
<keyword evidence="4" id="KW-0378">Hydrolase</keyword>
<dbReference type="GO" id="GO:0003677">
    <property type="term" value="F:DNA binding"/>
    <property type="evidence" value="ECO:0007669"/>
    <property type="project" value="UniProtKB-KW"/>
</dbReference>
<evidence type="ECO:0000256" key="9">
    <source>
        <dbReference type="ARBA" id="ARBA00044969"/>
    </source>
</evidence>
<dbReference type="GO" id="GO:0005524">
    <property type="term" value="F:ATP binding"/>
    <property type="evidence" value="ECO:0007669"/>
    <property type="project" value="UniProtKB-KW"/>
</dbReference>
<dbReference type="InterPro" id="IPR016136">
    <property type="entry name" value="DNA_helicase_N/primase_C"/>
</dbReference>
<dbReference type="InterPro" id="IPR007693">
    <property type="entry name" value="DNA_helicase_DnaB-like_N"/>
</dbReference>
<organism evidence="12">
    <name type="scientific">Siphoviridae sp. ctZE52</name>
    <dbReference type="NCBI Taxonomy" id="2825557"/>
    <lineage>
        <taxon>Viruses</taxon>
        <taxon>Duplodnaviria</taxon>
        <taxon>Heunggongvirae</taxon>
        <taxon>Uroviricota</taxon>
        <taxon>Caudoviricetes</taxon>
    </lineage>
</organism>
<evidence type="ECO:0000256" key="8">
    <source>
        <dbReference type="ARBA" id="ARBA00023235"/>
    </source>
</evidence>
<dbReference type="Gene3D" id="3.40.50.300">
    <property type="entry name" value="P-loop containing nucleotide triphosphate hydrolases"/>
    <property type="match status" value="1"/>
</dbReference>
<evidence type="ECO:0000256" key="10">
    <source>
        <dbReference type="ARBA" id="ARBA00048954"/>
    </source>
</evidence>
<comment type="similarity">
    <text evidence="1">Belongs to the helicase family. DnaB subfamily.</text>
</comment>
<keyword evidence="6" id="KW-0067">ATP-binding</keyword>
<evidence type="ECO:0000256" key="2">
    <source>
        <dbReference type="ARBA" id="ARBA00022705"/>
    </source>
</evidence>
<dbReference type="PROSITE" id="PS51199">
    <property type="entry name" value="SF4_HELICASE"/>
    <property type="match status" value="1"/>
</dbReference>
<dbReference type="GO" id="GO:0016787">
    <property type="term" value="F:hydrolase activity"/>
    <property type="evidence" value="ECO:0007669"/>
    <property type="project" value="UniProtKB-KW"/>
</dbReference>
<evidence type="ECO:0000259" key="11">
    <source>
        <dbReference type="PROSITE" id="PS51199"/>
    </source>
</evidence>
<evidence type="ECO:0000313" key="12">
    <source>
        <dbReference type="EMBL" id="DAE01136.1"/>
    </source>
</evidence>
<keyword evidence="7" id="KW-0238">DNA-binding</keyword>
<proteinExistence type="inferred from homology"/>
<dbReference type="PANTHER" id="PTHR30153:SF2">
    <property type="entry name" value="REPLICATIVE DNA HELICASE"/>
    <property type="match status" value="1"/>
</dbReference>